<proteinExistence type="predicted"/>
<keyword evidence="3" id="KW-1185">Reference proteome</keyword>
<comment type="caution">
    <text evidence="2">The sequence shown here is derived from an EMBL/GenBank/DDBJ whole genome shotgun (WGS) entry which is preliminary data.</text>
</comment>
<evidence type="ECO:0000313" key="3">
    <source>
        <dbReference type="Proteomes" id="UP000324222"/>
    </source>
</evidence>
<name>A0A5B7JL33_PORTR</name>
<feature type="region of interest" description="Disordered" evidence="1">
    <location>
        <begin position="1"/>
        <end position="25"/>
    </location>
</feature>
<sequence length="25" mass="2832">MRAGYDIPPTEQFQKTGEGHTNPQE</sequence>
<evidence type="ECO:0000313" key="2">
    <source>
        <dbReference type="EMBL" id="MPC95133.1"/>
    </source>
</evidence>
<protein>
    <submittedName>
        <fullName evidence="2">Uncharacterized protein</fullName>
    </submittedName>
</protein>
<feature type="compositionally biased region" description="Polar residues" evidence="1">
    <location>
        <begin position="11"/>
        <end position="25"/>
    </location>
</feature>
<evidence type="ECO:0000256" key="1">
    <source>
        <dbReference type="SAM" id="MobiDB-lite"/>
    </source>
</evidence>
<reference evidence="2 3" key="1">
    <citation type="submission" date="2019-05" db="EMBL/GenBank/DDBJ databases">
        <title>Another draft genome of Portunus trituberculatus and its Hox gene families provides insights of decapod evolution.</title>
        <authorList>
            <person name="Jeong J.-H."/>
            <person name="Song I."/>
            <person name="Kim S."/>
            <person name="Choi T."/>
            <person name="Kim D."/>
            <person name="Ryu S."/>
            <person name="Kim W."/>
        </authorList>
    </citation>
    <scope>NUCLEOTIDE SEQUENCE [LARGE SCALE GENOMIC DNA]</scope>
    <source>
        <tissue evidence="2">Muscle</tissue>
    </source>
</reference>
<dbReference type="Proteomes" id="UP000324222">
    <property type="component" value="Unassembled WGS sequence"/>
</dbReference>
<organism evidence="2 3">
    <name type="scientific">Portunus trituberculatus</name>
    <name type="common">Swimming crab</name>
    <name type="synonym">Neptunus trituberculatus</name>
    <dbReference type="NCBI Taxonomy" id="210409"/>
    <lineage>
        <taxon>Eukaryota</taxon>
        <taxon>Metazoa</taxon>
        <taxon>Ecdysozoa</taxon>
        <taxon>Arthropoda</taxon>
        <taxon>Crustacea</taxon>
        <taxon>Multicrustacea</taxon>
        <taxon>Malacostraca</taxon>
        <taxon>Eumalacostraca</taxon>
        <taxon>Eucarida</taxon>
        <taxon>Decapoda</taxon>
        <taxon>Pleocyemata</taxon>
        <taxon>Brachyura</taxon>
        <taxon>Eubrachyura</taxon>
        <taxon>Portunoidea</taxon>
        <taxon>Portunidae</taxon>
        <taxon>Portuninae</taxon>
        <taxon>Portunus</taxon>
    </lineage>
</organism>
<gene>
    <name evidence="2" type="ORF">E2C01_090328</name>
</gene>
<dbReference type="AlphaFoldDB" id="A0A5B7JL33"/>
<dbReference type="EMBL" id="VSRR010101125">
    <property type="protein sequence ID" value="MPC95133.1"/>
    <property type="molecule type" value="Genomic_DNA"/>
</dbReference>
<accession>A0A5B7JL33</accession>